<organism evidence="1 2">
    <name type="scientific">Nitrospirillum amazonense</name>
    <dbReference type="NCBI Taxonomy" id="28077"/>
    <lineage>
        <taxon>Bacteria</taxon>
        <taxon>Pseudomonadati</taxon>
        <taxon>Pseudomonadota</taxon>
        <taxon>Alphaproteobacteria</taxon>
        <taxon>Rhodospirillales</taxon>
        <taxon>Azospirillaceae</taxon>
        <taxon>Nitrospirillum</taxon>
    </lineage>
</organism>
<name>A0A560F5J9_9PROT</name>
<evidence type="ECO:0000313" key="1">
    <source>
        <dbReference type="EMBL" id="TWB16888.1"/>
    </source>
</evidence>
<dbReference type="AlphaFoldDB" id="A0A560F5J9"/>
<evidence type="ECO:0000313" key="2">
    <source>
        <dbReference type="Proteomes" id="UP000319859"/>
    </source>
</evidence>
<proteinExistence type="predicted"/>
<reference evidence="1 2" key="1">
    <citation type="submission" date="2019-06" db="EMBL/GenBank/DDBJ databases">
        <title>Genomic Encyclopedia of Type Strains, Phase IV (KMG-V): Genome sequencing to study the core and pangenomes of soil and plant-associated prokaryotes.</title>
        <authorList>
            <person name="Whitman W."/>
        </authorList>
    </citation>
    <scope>NUCLEOTIDE SEQUENCE [LARGE SCALE GENOMIC DNA]</scope>
    <source>
        <strain evidence="1 2">BR 11880</strain>
    </source>
</reference>
<sequence>MDMEPVKSHLMTAQRPELLRLLVTGVHQLTVCARTHYSEPDALDRMRDINEAIHVLSGHLRDLFNENGPLTESRADGIVAALRLLGPS</sequence>
<dbReference type="OrthoDB" id="8481504at2"/>
<gene>
    <name evidence="1" type="ORF">FBZ89_11245</name>
</gene>
<dbReference type="Proteomes" id="UP000319859">
    <property type="component" value="Unassembled WGS sequence"/>
</dbReference>
<accession>A0A560F5J9</accession>
<dbReference type="EMBL" id="VITN01000012">
    <property type="protein sequence ID" value="TWB16888.1"/>
    <property type="molecule type" value="Genomic_DNA"/>
</dbReference>
<protein>
    <submittedName>
        <fullName evidence="1">Uncharacterized protein</fullName>
    </submittedName>
</protein>
<comment type="caution">
    <text evidence="1">The sequence shown here is derived from an EMBL/GenBank/DDBJ whole genome shotgun (WGS) entry which is preliminary data.</text>
</comment>